<keyword evidence="5" id="KW-0406">Ion transport</keyword>
<dbReference type="Pfam" id="PF02931">
    <property type="entry name" value="Neur_chan_LBD"/>
    <property type="match status" value="1"/>
</dbReference>
<dbReference type="InterPro" id="IPR036719">
    <property type="entry name" value="Neuro-gated_channel_TM_sf"/>
</dbReference>
<dbReference type="Gene3D" id="1.20.58.390">
    <property type="entry name" value="Neurotransmitter-gated ion-channel transmembrane domain"/>
    <property type="match status" value="1"/>
</dbReference>
<dbReference type="PROSITE" id="PS51257">
    <property type="entry name" value="PROKAR_LIPOPROTEIN"/>
    <property type="match status" value="1"/>
</dbReference>
<evidence type="ECO:0000256" key="4">
    <source>
        <dbReference type="ARBA" id="ARBA00023136"/>
    </source>
</evidence>
<keyword evidence="3 5" id="KW-1133">Transmembrane helix</keyword>
<dbReference type="PANTHER" id="PTHR18945">
    <property type="entry name" value="NEUROTRANSMITTER GATED ION CHANNEL"/>
    <property type="match status" value="1"/>
</dbReference>
<feature type="domain" description="Neurotransmitter-gated ion-channel transmembrane" evidence="7">
    <location>
        <begin position="237"/>
        <end position="334"/>
    </location>
</feature>
<comment type="caution">
    <text evidence="5">Lacks conserved residue(s) required for the propagation of feature annotation.</text>
</comment>
<evidence type="ECO:0000259" key="6">
    <source>
        <dbReference type="Pfam" id="PF02931"/>
    </source>
</evidence>
<comment type="subcellular location">
    <subcellularLocation>
        <location evidence="1">Membrane</location>
        <topology evidence="1">Multi-pass membrane protein</topology>
    </subcellularLocation>
</comment>
<dbReference type="InterPro" id="IPR038050">
    <property type="entry name" value="Neuro_actylchol_rec"/>
</dbReference>
<gene>
    <name evidence="8" type="ORF">ACJMK2_006625</name>
</gene>
<dbReference type="PRINTS" id="PR00252">
    <property type="entry name" value="NRIONCHANNEL"/>
</dbReference>
<dbReference type="FunFam" id="2.70.170.10:FF:000028">
    <property type="entry name" value="AcetylCholine Receptor"/>
    <property type="match status" value="1"/>
</dbReference>
<evidence type="ECO:0000259" key="7">
    <source>
        <dbReference type="Pfam" id="PF02932"/>
    </source>
</evidence>
<accession>A0ABD3VV21</accession>
<dbReference type="InterPro" id="IPR006029">
    <property type="entry name" value="Neurotrans-gated_channel_TM"/>
</dbReference>
<reference evidence="8 9" key="1">
    <citation type="submission" date="2024-11" db="EMBL/GenBank/DDBJ databases">
        <title>Chromosome-level genome assembly of the freshwater bivalve Anodonta woodiana.</title>
        <authorList>
            <person name="Chen X."/>
        </authorList>
    </citation>
    <scope>NUCLEOTIDE SEQUENCE [LARGE SCALE GENOMIC DNA]</scope>
    <source>
        <strain evidence="8">MN2024</strain>
        <tissue evidence="8">Gills</tissue>
    </source>
</reference>
<feature type="transmembrane region" description="Helical" evidence="5">
    <location>
        <begin position="294"/>
        <end position="318"/>
    </location>
</feature>
<dbReference type="CDD" id="cd19051">
    <property type="entry name" value="LGIC_TM_cation"/>
    <property type="match status" value="1"/>
</dbReference>
<dbReference type="GO" id="GO:0016020">
    <property type="term" value="C:membrane"/>
    <property type="evidence" value="ECO:0007669"/>
    <property type="project" value="UniProtKB-SubCell"/>
</dbReference>
<feature type="domain" description="Neurotransmitter-gated ion-channel ligand-binding" evidence="6">
    <location>
        <begin position="30"/>
        <end position="228"/>
    </location>
</feature>
<dbReference type="SUPFAM" id="SSF63712">
    <property type="entry name" value="Nicotinic receptor ligand binding domain-like"/>
    <property type="match status" value="1"/>
</dbReference>
<evidence type="ECO:0000313" key="9">
    <source>
        <dbReference type="Proteomes" id="UP001634394"/>
    </source>
</evidence>
<dbReference type="PROSITE" id="PS00236">
    <property type="entry name" value="NEUROTR_ION_CHANNEL"/>
    <property type="match status" value="1"/>
</dbReference>
<feature type="transmembrane region" description="Helical" evidence="5">
    <location>
        <begin position="260"/>
        <end position="282"/>
    </location>
</feature>
<feature type="transmembrane region" description="Helical" evidence="5">
    <location>
        <begin position="231"/>
        <end position="254"/>
    </location>
</feature>
<keyword evidence="5" id="KW-0407">Ion channel</keyword>
<dbReference type="SUPFAM" id="SSF90112">
    <property type="entry name" value="Neurotransmitter-gated ion-channel transmembrane pore"/>
    <property type="match status" value="1"/>
</dbReference>
<feature type="signal peptide" evidence="5">
    <location>
        <begin position="1"/>
        <end position="22"/>
    </location>
</feature>
<evidence type="ECO:0000256" key="1">
    <source>
        <dbReference type="ARBA" id="ARBA00004141"/>
    </source>
</evidence>
<dbReference type="GO" id="GO:0034220">
    <property type="term" value="P:monoatomic ion transmembrane transport"/>
    <property type="evidence" value="ECO:0007669"/>
    <property type="project" value="UniProtKB-KW"/>
</dbReference>
<keyword evidence="2 5" id="KW-0812">Transmembrane</keyword>
<dbReference type="InterPro" id="IPR006201">
    <property type="entry name" value="Neur_channel"/>
</dbReference>
<keyword evidence="9" id="KW-1185">Reference proteome</keyword>
<keyword evidence="5" id="KW-0813">Transport</keyword>
<dbReference type="Proteomes" id="UP001634394">
    <property type="component" value="Unassembled WGS sequence"/>
</dbReference>
<keyword evidence="5" id="KW-0732">Signal</keyword>
<evidence type="ECO:0000313" key="8">
    <source>
        <dbReference type="EMBL" id="KAL3864986.1"/>
    </source>
</evidence>
<sequence>MLLKVILYTISLTACLLDVSHSSRTESFKELEKALLTNYSAKFRPGLDNTGPLLVNISAHLVYLNGIDAIKGTISVVMFFEVTWIDERLKWDPFQYDNISNLHLPSDDIWLPPLLLTNPTERITYLTGINLKVTLFPDGKIMYLPGEVIDASCFINITMFPFDTQECFVSFIPWGFNSADIYLVTDPSPVGTEYYSQNGEWEYIRSTYEQRYNSTIRLVSFGLYFKRRHQYFVINLLVPIVIVDVLNIMVFLLPCESGERISFSITVLLSYVVFLTMFSDFIPRNALAMSILCYYILYVLVGSFMITVANIVSIRVYYATCSIPTWVKCIFCRQTIKRNAISDIDGKWEIKHDAYCDHRVDDEVTWVTISSVLDKIFICNCVIYNVILNAYYFKQIVD</sequence>
<comment type="caution">
    <text evidence="8">The sequence shown here is derived from an EMBL/GenBank/DDBJ whole genome shotgun (WGS) entry which is preliminary data.</text>
</comment>
<name>A0ABD3VV21_SINWO</name>
<keyword evidence="4 5" id="KW-0472">Membrane</keyword>
<dbReference type="CDD" id="cd18989">
    <property type="entry name" value="LGIC_ECD_cation"/>
    <property type="match status" value="1"/>
</dbReference>
<evidence type="ECO:0000256" key="2">
    <source>
        <dbReference type="ARBA" id="ARBA00022692"/>
    </source>
</evidence>
<evidence type="ECO:0000256" key="5">
    <source>
        <dbReference type="RuleBase" id="RU000687"/>
    </source>
</evidence>
<organism evidence="8 9">
    <name type="scientific">Sinanodonta woodiana</name>
    <name type="common">Chinese pond mussel</name>
    <name type="synonym">Anodonta woodiana</name>
    <dbReference type="NCBI Taxonomy" id="1069815"/>
    <lineage>
        <taxon>Eukaryota</taxon>
        <taxon>Metazoa</taxon>
        <taxon>Spiralia</taxon>
        <taxon>Lophotrochozoa</taxon>
        <taxon>Mollusca</taxon>
        <taxon>Bivalvia</taxon>
        <taxon>Autobranchia</taxon>
        <taxon>Heteroconchia</taxon>
        <taxon>Palaeoheterodonta</taxon>
        <taxon>Unionida</taxon>
        <taxon>Unionoidea</taxon>
        <taxon>Unionidae</taxon>
        <taxon>Unioninae</taxon>
        <taxon>Sinanodonta</taxon>
    </lineage>
</organism>
<feature type="chain" id="PRO_5044528076" evidence="5">
    <location>
        <begin position="23"/>
        <end position="398"/>
    </location>
</feature>
<dbReference type="EMBL" id="JBJQND010000010">
    <property type="protein sequence ID" value="KAL3864986.1"/>
    <property type="molecule type" value="Genomic_DNA"/>
</dbReference>
<comment type="similarity">
    <text evidence="5">Belongs to the ligand-gated ion channel (TC 1.A.9) family.</text>
</comment>
<dbReference type="InterPro" id="IPR006202">
    <property type="entry name" value="Neur_chan_lig-bd"/>
</dbReference>
<dbReference type="InterPro" id="IPR036734">
    <property type="entry name" value="Neur_chan_lig-bd_sf"/>
</dbReference>
<dbReference type="Gene3D" id="2.70.170.10">
    <property type="entry name" value="Neurotransmitter-gated ion-channel ligand-binding domain"/>
    <property type="match status" value="1"/>
</dbReference>
<dbReference type="AlphaFoldDB" id="A0ABD3VV21"/>
<proteinExistence type="inferred from homology"/>
<protein>
    <submittedName>
        <fullName evidence="8">Uncharacterized protein</fullName>
    </submittedName>
</protein>
<dbReference type="Pfam" id="PF02932">
    <property type="entry name" value="Neur_chan_memb"/>
    <property type="match status" value="1"/>
</dbReference>
<dbReference type="InterPro" id="IPR018000">
    <property type="entry name" value="Neurotransmitter_ion_chnl_CS"/>
</dbReference>
<evidence type="ECO:0000256" key="3">
    <source>
        <dbReference type="ARBA" id="ARBA00022989"/>
    </source>
</evidence>